<name>A0ABS8YB76_DATST</name>
<reference evidence="2 3" key="1">
    <citation type="journal article" date="2021" name="BMC Genomics">
        <title>Datura genome reveals duplications of psychoactive alkaloid biosynthetic genes and high mutation rate following tissue culture.</title>
        <authorList>
            <person name="Rajewski A."/>
            <person name="Carter-House D."/>
            <person name="Stajich J."/>
            <person name="Litt A."/>
        </authorList>
    </citation>
    <scope>NUCLEOTIDE SEQUENCE [LARGE SCALE GENOMIC DNA]</scope>
    <source>
        <strain evidence="2">AR-01</strain>
    </source>
</reference>
<proteinExistence type="predicted"/>
<feature type="compositionally biased region" description="Pro residues" evidence="1">
    <location>
        <begin position="79"/>
        <end position="88"/>
    </location>
</feature>
<organism evidence="2 3">
    <name type="scientific">Datura stramonium</name>
    <name type="common">Jimsonweed</name>
    <name type="synonym">Common thornapple</name>
    <dbReference type="NCBI Taxonomy" id="4076"/>
    <lineage>
        <taxon>Eukaryota</taxon>
        <taxon>Viridiplantae</taxon>
        <taxon>Streptophyta</taxon>
        <taxon>Embryophyta</taxon>
        <taxon>Tracheophyta</taxon>
        <taxon>Spermatophyta</taxon>
        <taxon>Magnoliopsida</taxon>
        <taxon>eudicotyledons</taxon>
        <taxon>Gunneridae</taxon>
        <taxon>Pentapetalae</taxon>
        <taxon>asterids</taxon>
        <taxon>lamiids</taxon>
        <taxon>Solanales</taxon>
        <taxon>Solanaceae</taxon>
        <taxon>Solanoideae</taxon>
        <taxon>Datureae</taxon>
        <taxon>Datura</taxon>
    </lineage>
</organism>
<feature type="region of interest" description="Disordered" evidence="1">
    <location>
        <begin position="24"/>
        <end position="88"/>
    </location>
</feature>
<protein>
    <submittedName>
        <fullName evidence="2">Uncharacterized protein</fullName>
    </submittedName>
</protein>
<feature type="compositionally biased region" description="Polar residues" evidence="1">
    <location>
        <begin position="34"/>
        <end position="57"/>
    </location>
</feature>
<feature type="compositionally biased region" description="Low complexity" evidence="1">
    <location>
        <begin position="58"/>
        <end position="72"/>
    </location>
</feature>
<keyword evidence="3" id="KW-1185">Reference proteome</keyword>
<dbReference type="Proteomes" id="UP000823775">
    <property type="component" value="Unassembled WGS sequence"/>
</dbReference>
<accession>A0ABS8YB76</accession>
<evidence type="ECO:0000313" key="2">
    <source>
        <dbReference type="EMBL" id="MCE5167631.1"/>
    </source>
</evidence>
<evidence type="ECO:0000313" key="3">
    <source>
        <dbReference type="Proteomes" id="UP000823775"/>
    </source>
</evidence>
<comment type="caution">
    <text evidence="2">The sequence shown here is derived from an EMBL/GenBank/DDBJ whole genome shotgun (WGS) entry which is preliminary data.</text>
</comment>
<evidence type="ECO:0000256" key="1">
    <source>
        <dbReference type="SAM" id="MobiDB-lite"/>
    </source>
</evidence>
<sequence>MSKHYTPTAALDESAFEQHCIPTAFTDDFPSRHPLTSASKTNKHLSQPHTSADIDQNSPISPEISSESLSIHHSVDQTTPPPPVMPAR</sequence>
<gene>
    <name evidence="2" type="ORF">HAX54_014430</name>
</gene>
<dbReference type="EMBL" id="JACEIK010189960">
    <property type="protein sequence ID" value="MCE5167631.1"/>
    <property type="molecule type" value="Genomic_DNA"/>
</dbReference>
<feature type="non-terminal residue" evidence="2">
    <location>
        <position position="88"/>
    </location>
</feature>